<dbReference type="PROSITE" id="PS50011">
    <property type="entry name" value="PROTEIN_KINASE_DOM"/>
    <property type="match status" value="1"/>
</dbReference>
<dbReference type="FunFam" id="3.30.200.20:FF:000195">
    <property type="entry name" value="G-type lectin S-receptor-like serine/threonine-protein kinase"/>
    <property type="match status" value="1"/>
</dbReference>
<dbReference type="PROSITE" id="PS00108">
    <property type="entry name" value="PROTEIN_KINASE_ST"/>
    <property type="match status" value="1"/>
</dbReference>
<keyword evidence="20" id="KW-1185">Reference proteome</keyword>
<reference evidence="19 20" key="1">
    <citation type="submission" date="2021-07" db="EMBL/GenBank/DDBJ databases">
        <title>The Aristolochia fimbriata genome: insights into angiosperm evolution, floral development and chemical biosynthesis.</title>
        <authorList>
            <person name="Jiao Y."/>
        </authorList>
    </citation>
    <scope>NUCLEOTIDE SEQUENCE [LARGE SCALE GENOMIC DNA]</scope>
    <source>
        <strain evidence="19">IBCAS-2021</strain>
        <tissue evidence="19">Leaf</tissue>
    </source>
</reference>
<evidence type="ECO:0000256" key="10">
    <source>
        <dbReference type="ARBA" id="ARBA00023157"/>
    </source>
</evidence>
<name>A0AAV7EUF4_ARIFI</name>
<evidence type="ECO:0000256" key="6">
    <source>
        <dbReference type="ARBA" id="ARBA00022729"/>
    </source>
</evidence>
<feature type="region of interest" description="Disordered" evidence="14">
    <location>
        <begin position="23"/>
        <end position="50"/>
    </location>
</feature>
<evidence type="ECO:0000259" key="17">
    <source>
        <dbReference type="PROSITE" id="PS50927"/>
    </source>
</evidence>
<comment type="caution">
    <text evidence="19">The sequence shown here is derived from an EMBL/GenBank/DDBJ whole genome shotgun (WGS) entry which is preliminary data.</text>
</comment>
<keyword evidence="11" id="KW-0325">Glycoprotein</keyword>
<feature type="domain" description="Bulb-type lectin" evidence="17">
    <location>
        <begin position="122"/>
        <end position="252"/>
    </location>
</feature>
<keyword evidence="10" id="KW-1015">Disulfide bond</keyword>
<comment type="catalytic activity">
    <reaction evidence="12">
        <text>L-threonyl-[protein] + ATP = O-phospho-L-threonyl-[protein] + ADP + H(+)</text>
        <dbReference type="Rhea" id="RHEA:46608"/>
        <dbReference type="Rhea" id="RHEA-COMP:11060"/>
        <dbReference type="Rhea" id="RHEA-COMP:11605"/>
        <dbReference type="ChEBI" id="CHEBI:15378"/>
        <dbReference type="ChEBI" id="CHEBI:30013"/>
        <dbReference type="ChEBI" id="CHEBI:30616"/>
        <dbReference type="ChEBI" id="CHEBI:61977"/>
        <dbReference type="ChEBI" id="CHEBI:456216"/>
        <dbReference type="EC" id="2.7.11.1"/>
    </reaction>
</comment>
<feature type="transmembrane region" description="Helical" evidence="15">
    <location>
        <begin position="559"/>
        <end position="580"/>
    </location>
</feature>
<sequence>MKREMCVQYPSWGSNFVCGEKRERGMDRRERKLKRDAPAKEMERGSCGKRREDKKVVPSFPSLAIRCLAPISYCTLATASEGGGTCISTMVAAAALIKASLLPIFSSVFSLSLLFCAAASARDRIAPERGLKDGETLVSKDGRFALGFFSPAHHRSSTSNRRYVGIWYTSVSKKPVPIAWVANRDTPVTDSSSGSMISFQNGSLLITDGRARTSMIIWSTPSLPRNSSAILTDTGNLQLLTETTGETTVLWQSFDHAGSVHLPYMKLGIDVHSNHSRFLRSWKSPWDPSVGNFSLGISPIKPHQLVIWSTNSDMIHWRTGPWNGRSFLGVTPIDSRYFKVFSTLTDEGGSVYFTYSPSNDSLSNTSVFSLNSTGNIEQLQWSQEKKEWFTSWAAPANPCDVYGKCGPWGFCNPSSTSPRCSCLSGFQPRFKEEWNRGNWTGGCARMNLLSCSTTKASTSTSTATLKKKKKGDDGFVKLESVKPPDSIASFSIDGAEGCEGECLTNCSCVAYAFDVGIGCMFWSGNLIDLQKFPVNGVDLYIRLPASEIGQKKKVKVKPAILLATVVVLGTIIICILVFFMRRRCLAKRTRQSKEAEQRSLKRSIDHRLSRPEVYGKFMAADHVDQREEGVPELLIFDFKVLAFATDNFSAVKKLGGGGFGPVYKGRLLGGQEIAVKRLSRRSRQGLQEFRNEVLVISRVQHKNLVRLLGYCIHEEEKMLVYEYMPNKSLDAYIFGTNEKNIQMNLNYIGINASTLSKGSIARGLLYLHRDSRLKIIHRDLKASNILLDKELNPKISDFGLARIFGGNQNQDETRRVVGTYGYMSPEYAMEGRFSEKSDIFSLGVLLLEIVSGKKNTSFYNNEDSLNLLSHAWKLWNDGQALELVDPILGSSYSEPQVMRCIHVGLLCIQELAGDRPSTSELTLFLGTDTVIPPVPKQPAFIVATSRDYPPFDEGGSINNCTVTTPEGR</sequence>
<evidence type="ECO:0000256" key="1">
    <source>
        <dbReference type="ARBA" id="ARBA00004251"/>
    </source>
</evidence>
<dbReference type="InterPro" id="IPR003609">
    <property type="entry name" value="Pan_app"/>
</dbReference>
<dbReference type="InterPro" id="IPR008271">
    <property type="entry name" value="Ser/Thr_kinase_AS"/>
</dbReference>
<dbReference type="PANTHER" id="PTHR27002">
    <property type="entry name" value="RECEPTOR-LIKE SERINE/THREONINE-PROTEIN KINASE SD1-8"/>
    <property type="match status" value="1"/>
</dbReference>
<proteinExistence type="predicted"/>
<keyword evidence="5" id="KW-0808">Transferase</keyword>
<dbReference type="EMBL" id="JAINDJ010000003">
    <property type="protein sequence ID" value="KAG9452525.1"/>
    <property type="molecule type" value="Genomic_DNA"/>
</dbReference>
<keyword evidence="9" id="KW-0067">ATP-binding</keyword>
<dbReference type="Gene3D" id="1.10.510.10">
    <property type="entry name" value="Transferase(Phosphotransferase) domain 1"/>
    <property type="match status" value="1"/>
</dbReference>
<dbReference type="SUPFAM" id="SSF56112">
    <property type="entry name" value="Protein kinase-like (PK-like)"/>
    <property type="match status" value="1"/>
</dbReference>
<dbReference type="Pfam" id="PF00954">
    <property type="entry name" value="S_locus_glycop"/>
    <property type="match status" value="1"/>
</dbReference>
<dbReference type="GO" id="GO:0005524">
    <property type="term" value="F:ATP binding"/>
    <property type="evidence" value="ECO:0007669"/>
    <property type="project" value="UniProtKB-KW"/>
</dbReference>
<feature type="domain" description="Apple" evidence="18">
    <location>
        <begin position="451"/>
        <end position="544"/>
    </location>
</feature>
<keyword evidence="4" id="KW-0723">Serine/threonine-protein kinase</keyword>
<dbReference type="InterPro" id="IPR036426">
    <property type="entry name" value="Bulb-type_lectin_dom_sf"/>
</dbReference>
<evidence type="ECO:0000256" key="13">
    <source>
        <dbReference type="ARBA" id="ARBA00048679"/>
    </source>
</evidence>
<feature type="domain" description="Protein kinase" evidence="16">
    <location>
        <begin position="648"/>
        <end position="925"/>
    </location>
</feature>
<dbReference type="SMART" id="SM00220">
    <property type="entry name" value="S_TKc"/>
    <property type="match status" value="1"/>
</dbReference>
<dbReference type="CDD" id="cd00028">
    <property type="entry name" value="B_lectin"/>
    <property type="match status" value="1"/>
</dbReference>
<evidence type="ECO:0000313" key="20">
    <source>
        <dbReference type="Proteomes" id="UP000825729"/>
    </source>
</evidence>
<evidence type="ECO:0000256" key="11">
    <source>
        <dbReference type="ARBA" id="ARBA00023180"/>
    </source>
</evidence>
<keyword evidence="8" id="KW-0418">Kinase</keyword>
<evidence type="ECO:0000259" key="18">
    <source>
        <dbReference type="PROSITE" id="PS50948"/>
    </source>
</evidence>
<gene>
    <name evidence="19" type="ORF">H6P81_005429</name>
</gene>
<dbReference type="GO" id="GO:0004674">
    <property type="term" value="F:protein serine/threonine kinase activity"/>
    <property type="evidence" value="ECO:0007669"/>
    <property type="project" value="UniProtKB-KW"/>
</dbReference>
<dbReference type="InterPro" id="IPR001480">
    <property type="entry name" value="Bulb-type_lectin_dom"/>
</dbReference>
<dbReference type="GO" id="GO:0005886">
    <property type="term" value="C:plasma membrane"/>
    <property type="evidence" value="ECO:0007669"/>
    <property type="project" value="UniProtKB-SubCell"/>
</dbReference>
<comment type="subcellular location">
    <subcellularLocation>
        <location evidence="1">Cell membrane</location>
        <topology evidence="1">Single-pass type I membrane protein</topology>
    </subcellularLocation>
</comment>
<evidence type="ECO:0000256" key="4">
    <source>
        <dbReference type="ARBA" id="ARBA00022527"/>
    </source>
</evidence>
<dbReference type="FunFam" id="1.10.510.10:FF:000060">
    <property type="entry name" value="G-type lectin S-receptor-like serine/threonine-protein kinase"/>
    <property type="match status" value="1"/>
</dbReference>
<dbReference type="AlphaFoldDB" id="A0AAV7EUF4"/>
<evidence type="ECO:0000256" key="12">
    <source>
        <dbReference type="ARBA" id="ARBA00047899"/>
    </source>
</evidence>
<dbReference type="Pfam" id="PF07714">
    <property type="entry name" value="PK_Tyr_Ser-Thr"/>
    <property type="match status" value="1"/>
</dbReference>
<dbReference type="Gene3D" id="3.30.200.20">
    <property type="entry name" value="Phosphorylase Kinase, domain 1"/>
    <property type="match status" value="1"/>
</dbReference>
<dbReference type="Proteomes" id="UP000825729">
    <property type="component" value="Unassembled WGS sequence"/>
</dbReference>
<evidence type="ECO:0000313" key="19">
    <source>
        <dbReference type="EMBL" id="KAG9452525.1"/>
    </source>
</evidence>
<dbReference type="Pfam" id="PF01453">
    <property type="entry name" value="B_lectin"/>
    <property type="match status" value="1"/>
</dbReference>
<dbReference type="PROSITE" id="PS50927">
    <property type="entry name" value="BULB_LECTIN"/>
    <property type="match status" value="1"/>
</dbReference>
<evidence type="ECO:0000256" key="14">
    <source>
        <dbReference type="SAM" id="MobiDB-lite"/>
    </source>
</evidence>
<dbReference type="InterPro" id="IPR011009">
    <property type="entry name" value="Kinase-like_dom_sf"/>
</dbReference>
<dbReference type="SUPFAM" id="SSF51110">
    <property type="entry name" value="alpha-D-mannose-specific plant lectins"/>
    <property type="match status" value="1"/>
</dbReference>
<comment type="catalytic activity">
    <reaction evidence="13">
        <text>L-seryl-[protein] + ATP = O-phospho-L-seryl-[protein] + ADP + H(+)</text>
        <dbReference type="Rhea" id="RHEA:17989"/>
        <dbReference type="Rhea" id="RHEA-COMP:9863"/>
        <dbReference type="Rhea" id="RHEA-COMP:11604"/>
        <dbReference type="ChEBI" id="CHEBI:15378"/>
        <dbReference type="ChEBI" id="CHEBI:29999"/>
        <dbReference type="ChEBI" id="CHEBI:30616"/>
        <dbReference type="ChEBI" id="CHEBI:83421"/>
        <dbReference type="ChEBI" id="CHEBI:456216"/>
        <dbReference type="EC" id="2.7.11.1"/>
    </reaction>
</comment>
<dbReference type="SMART" id="SM00473">
    <property type="entry name" value="PAN_AP"/>
    <property type="match status" value="1"/>
</dbReference>
<evidence type="ECO:0000256" key="15">
    <source>
        <dbReference type="SAM" id="Phobius"/>
    </source>
</evidence>
<dbReference type="InterPro" id="IPR000719">
    <property type="entry name" value="Prot_kinase_dom"/>
</dbReference>
<dbReference type="Gene3D" id="2.90.10.10">
    <property type="entry name" value="Bulb-type lectin domain"/>
    <property type="match status" value="1"/>
</dbReference>
<dbReference type="Pfam" id="PF08276">
    <property type="entry name" value="PAN_2"/>
    <property type="match status" value="1"/>
</dbReference>
<protein>
    <recommendedName>
        <fullName evidence="2">non-specific serine/threonine protein kinase</fullName>
        <ecNumber evidence="2">2.7.11.1</ecNumber>
    </recommendedName>
</protein>
<keyword evidence="15" id="KW-1133">Transmembrane helix</keyword>
<evidence type="ECO:0000256" key="9">
    <source>
        <dbReference type="ARBA" id="ARBA00022840"/>
    </source>
</evidence>
<dbReference type="PANTHER" id="PTHR27002:SF1082">
    <property type="entry name" value="OS06G0693000 PROTEIN"/>
    <property type="match status" value="1"/>
</dbReference>
<organism evidence="19 20">
    <name type="scientific">Aristolochia fimbriata</name>
    <name type="common">White veined hardy Dutchman's pipe vine</name>
    <dbReference type="NCBI Taxonomy" id="158543"/>
    <lineage>
        <taxon>Eukaryota</taxon>
        <taxon>Viridiplantae</taxon>
        <taxon>Streptophyta</taxon>
        <taxon>Embryophyta</taxon>
        <taxon>Tracheophyta</taxon>
        <taxon>Spermatophyta</taxon>
        <taxon>Magnoliopsida</taxon>
        <taxon>Magnoliidae</taxon>
        <taxon>Piperales</taxon>
        <taxon>Aristolochiaceae</taxon>
        <taxon>Aristolochia</taxon>
    </lineage>
</organism>
<dbReference type="GO" id="GO:0048544">
    <property type="term" value="P:recognition of pollen"/>
    <property type="evidence" value="ECO:0007669"/>
    <property type="project" value="InterPro"/>
</dbReference>
<evidence type="ECO:0000259" key="16">
    <source>
        <dbReference type="PROSITE" id="PS50011"/>
    </source>
</evidence>
<evidence type="ECO:0000256" key="3">
    <source>
        <dbReference type="ARBA" id="ARBA00022475"/>
    </source>
</evidence>
<keyword evidence="15" id="KW-0472">Membrane</keyword>
<evidence type="ECO:0000256" key="5">
    <source>
        <dbReference type="ARBA" id="ARBA00022679"/>
    </source>
</evidence>
<evidence type="ECO:0000256" key="7">
    <source>
        <dbReference type="ARBA" id="ARBA00022741"/>
    </source>
</evidence>
<evidence type="ECO:0000256" key="8">
    <source>
        <dbReference type="ARBA" id="ARBA00022777"/>
    </source>
</evidence>
<dbReference type="SMART" id="SM00108">
    <property type="entry name" value="B_lectin"/>
    <property type="match status" value="1"/>
</dbReference>
<keyword evidence="3" id="KW-1003">Cell membrane</keyword>
<dbReference type="InterPro" id="IPR000858">
    <property type="entry name" value="S_locus_glycoprot_dom"/>
</dbReference>
<keyword evidence="7" id="KW-0547">Nucleotide-binding</keyword>
<dbReference type="EC" id="2.7.11.1" evidence="2"/>
<keyword evidence="6" id="KW-0732">Signal</keyword>
<accession>A0AAV7EUF4</accession>
<evidence type="ECO:0000256" key="2">
    <source>
        <dbReference type="ARBA" id="ARBA00012513"/>
    </source>
</evidence>
<dbReference type="InterPro" id="IPR001245">
    <property type="entry name" value="Ser-Thr/Tyr_kinase_cat_dom"/>
</dbReference>
<keyword evidence="15" id="KW-0812">Transmembrane</keyword>
<dbReference type="PROSITE" id="PS50948">
    <property type="entry name" value="PAN"/>
    <property type="match status" value="1"/>
</dbReference>
<dbReference type="CDD" id="cd01098">
    <property type="entry name" value="PAN_AP_plant"/>
    <property type="match status" value="1"/>
</dbReference>